<name>A0A085WUV7_9BACT</name>
<feature type="signal peptide" evidence="1">
    <location>
        <begin position="1"/>
        <end position="16"/>
    </location>
</feature>
<keyword evidence="1" id="KW-0732">Signal</keyword>
<evidence type="ECO:0000313" key="2">
    <source>
        <dbReference type="EMBL" id="KFE71470.1"/>
    </source>
</evidence>
<dbReference type="Proteomes" id="UP000028725">
    <property type="component" value="Unassembled WGS sequence"/>
</dbReference>
<dbReference type="AlphaFoldDB" id="A0A085WUV7"/>
<reference evidence="2 3" key="1">
    <citation type="submission" date="2014-04" db="EMBL/GenBank/DDBJ databases">
        <title>Genome assembly of Hyalangium minutum DSM 14724.</title>
        <authorList>
            <person name="Sharma G."/>
            <person name="Subramanian S."/>
        </authorList>
    </citation>
    <scope>NUCLEOTIDE SEQUENCE [LARGE SCALE GENOMIC DNA]</scope>
    <source>
        <strain evidence="2 3">DSM 14724</strain>
    </source>
</reference>
<protein>
    <recommendedName>
        <fullName evidence="4">Lipoprotein</fullName>
    </recommendedName>
</protein>
<proteinExistence type="predicted"/>
<gene>
    <name evidence="2" type="ORF">DB31_3600</name>
</gene>
<feature type="chain" id="PRO_5001800129" description="Lipoprotein" evidence="1">
    <location>
        <begin position="17"/>
        <end position="116"/>
    </location>
</feature>
<dbReference type="EMBL" id="JMCB01000002">
    <property type="protein sequence ID" value="KFE71470.1"/>
    <property type="molecule type" value="Genomic_DNA"/>
</dbReference>
<accession>A0A085WUV7</accession>
<dbReference type="PROSITE" id="PS51257">
    <property type="entry name" value="PROKAR_LIPOPROTEIN"/>
    <property type="match status" value="1"/>
</dbReference>
<evidence type="ECO:0000313" key="3">
    <source>
        <dbReference type="Proteomes" id="UP000028725"/>
    </source>
</evidence>
<keyword evidence="3" id="KW-1185">Reference proteome</keyword>
<sequence length="116" mass="12250">MRLLMLAVLAALSLVACNTKFVGESCSNSNDVCDSVLFCREDFPGGFCTEPCSPRGDSAGCPLDSLCINEGGRLMCSPVCTHDTDCRSQEGYECRGESGSSVRACRVKPQTDGGVP</sequence>
<comment type="caution">
    <text evidence="2">The sequence shown here is derived from an EMBL/GenBank/DDBJ whole genome shotgun (WGS) entry which is preliminary data.</text>
</comment>
<organism evidence="2 3">
    <name type="scientific">Hyalangium minutum</name>
    <dbReference type="NCBI Taxonomy" id="394096"/>
    <lineage>
        <taxon>Bacteria</taxon>
        <taxon>Pseudomonadati</taxon>
        <taxon>Myxococcota</taxon>
        <taxon>Myxococcia</taxon>
        <taxon>Myxococcales</taxon>
        <taxon>Cystobacterineae</taxon>
        <taxon>Archangiaceae</taxon>
        <taxon>Hyalangium</taxon>
    </lineage>
</organism>
<evidence type="ECO:0000256" key="1">
    <source>
        <dbReference type="SAM" id="SignalP"/>
    </source>
</evidence>
<evidence type="ECO:0008006" key="4">
    <source>
        <dbReference type="Google" id="ProtNLM"/>
    </source>
</evidence>